<organism evidence="1 2">
    <name type="scientific">Herbaspirillum aquaticum</name>
    <dbReference type="NCBI Taxonomy" id="568783"/>
    <lineage>
        <taxon>Bacteria</taxon>
        <taxon>Pseudomonadati</taxon>
        <taxon>Pseudomonadota</taxon>
        <taxon>Betaproteobacteria</taxon>
        <taxon>Burkholderiales</taxon>
        <taxon>Oxalobacteraceae</taxon>
        <taxon>Herbaspirillum</taxon>
    </lineage>
</organism>
<sequence length="87" mass="9986">MKQDITFQDSILKALVLDENVFHNINSIMSITKTEEGHRRKIAYHLMLMEDMNLIVKSVSSALDEYRVSATGQERFAWLEKNSANVA</sequence>
<dbReference type="RefSeq" id="WP_088756477.1">
    <property type="nucleotide sequence ID" value="NZ_NJGV01000020.1"/>
</dbReference>
<dbReference type="AlphaFoldDB" id="A0A225SPV5"/>
<protein>
    <submittedName>
        <fullName evidence="1">Uncharacterized protein</fullName>
    </submittedName>
</protein>
<evidence type="ECO:0000313" key="1">
    <source>
        <dbReference type="EMBL" id="OWY33143.1"/>
    </source>
</evidence>
<name>A0A225SPV5_9BURK</name>
<accession>A0A225SPV5</accession>
<proteinExistence type="predicted"/>
<evidence type="ECO:0000313" key="2">
    <source>
        <dbReference type="Proteomes" id="UP000214747"/>
    </source>
</evidence>
<dbReference type="Proteomes" id="UP000214747">
    <property type="component" value="Unassembled WGS sequence"/>
</dbReference>
<keyword evidence="2" id="KW-1185">Reference proteome</keyword>
<reference evidence="1 2" key="1">
    <citation type="journal article" date="2010" name="Int. J. Syst. Evol. Microbiol.">
        <title>Reclassification of Herbaspirillum putei as a later heterotypic synonym of Herbaspirillum huttiense, with the description of H. huttiense subsp. huttiense subsp. nov. and H. huttiense subsp. putei subsp. nov., comb. nov., and description of Herbaspirillum aquaticum sp. nov.</title>
        <authorList>
            <person name="Dobritsa A.P."/>
            <person name="Reddy M.C."/>
            <person name="Samadpour M."/>
        </authorList>
    </citation>
    <scope>NUCLEOTIDE SEQUENCE [LARGE SCALE GENOMIC DNA]</scope>
    <source>
        <strain evidence="1 2">IEH 4430</strain>
    </source>
</reference>
<comment type="caution">
    <text evidence="1">The sequence shown here is derived from an EMBL/GenBank/DDBJ whole genome shotgun (WGS) entry which is preliminary data.</text>
</comment>
<gene>
    <name evidence="1" type="ORF">CEJ45_18375</name>
</gene>
<dbReference type="EMBL" id="NJGV01000020">
    <property type="protein sequence ID" value="OWY33143.1"/>
    <property type="molecule type" value="Genomic_DNA"/>
</dbReference>